<feature type="region of interest" description="Disordered" evidence="1">
    <location>
        <begin position="782"/>
        <end position="809"/>
    </location>
</feature>
<protein>
    <submittedName>
        <fullName evidence="2">Uncharacterized protein</fullName>
    </submittedName>
</protein>
<keyword evidence="3" id="KW-1185">Reference proteome</keyword>
<feature type="compositionally biased region" description="Low complexity" evidence="1">
    <location>
        <begin position="502"/>
        <end position="533"/>
    </location>
</feature>
<feature type="region of interest" description="Disordered" evidence="1">
    <location>
        <begin position="1151"/>
        <end position="1170"/>
    </location>
</feature>
<feature type="compositionally biased region" description="Polar residues" evidence="1">
    <location>
        <begin position="950"/>
        <end position="966"/>
    </location>
</feature>
<evidence type="ECO:0000313" key="3">
    <source>
        <dbReference type="Proteomes" id="UP000077521"/>
    </source>
</evidence>
<reference evidence="2" key="1">
    <citation type="submission" date="2016-04" db="EMBL/GenBank/DDBJ databases">
        <authorList>
            <person name="Nguyen H.D."/>
            <person name="Samba Siva P."/>
            <person name="Cullis J."/>
            <person name="Levesque C.A."/>
            <person name="Hambleton S."/>
        </authorList>
    </citation>
    <scope>NUCLEOTIDE SEQUENCE</scope>
    <source>
        <strain evidence="2">DAOMC 236416</strain>
    </source>
</reference>
<feature type="compositionally biased region" description="Low complexity" evidence="1">
    <location>
        <begin position="884"/>
        <end position="895"/>
    </location>
</feature>
<comment type="caution">
    <text evidence="2">The sequence shown here is derived from an EMBL/GenBank/DDBJ whole genome shotgun (WGS) entry which is preliminary data.</text>
</comment>
<feature type="compositionally biased region" description="Polar residues" evidence="1">
    <location>
        <begin position="782"/>
        <end position="806"/>
    </location>
</feature>
<feature type="region of interest" description="Disordered" evidence="1">
    <location>
        <begin position="944"/>
        <end position="971"/>
    </location>
</feature>
<feature type="region of interest" description="Disordered" evidence="1">
    <location>
        <begin position="451"/>
        <end position="537"/>
    </location>
</feature>
<organism evidence="2 3">
    <name type="scientific">Tilletia indica</name>
    <dbReference type="NCBI Taxonomy" id="43049"/>
    <lineage>
        <taxon>Eukaryota</taxon>
        <taxon>Fungi</taxon>
        <taxon>Dikarya</taxon>
        <taxon>Basidiomycota</taxon>
        <taxon>Ustilaginomycotina</taxon>
        <taxon>Exobasidiomycetes</taxon>
        <taxon>Tilletiales</taxon>
        <taxon>Tilletiaceae</taxon>
        <taxon>Tilletia</taxon>
    </lineage>
</organism>
<dbReference type="EMBL" id="LWDF02000028">
    <property type="protein sequence ID" value="KAE8259729.1"/>
    <property type="molecule type" value="Genomic_DNA"/>
</dbReference>
<dbReference type="Proteomes" id="UP000077521">
    <property type="component" value="Unassembled WGS sequence"/>
</dbReference>
<feature type="region of interest" description="Disordered" evidence="1">
    <location>
        <begin position="836"/>
        <end position="925"/>
    </location>
</feature>
<feature type="region of interest" description="Disordered" evidence="1">
    <location>
        <begin position="157"/>
        <end position="313"/>
    </location>
</feature>
<sequence>MALSDSDFEAMLGGSMDVLVSNSSQHAKFPEDSTSNSQSRDYTLTSEPLSPSNSTANLHALLPPFELGTGTQLSDSDDSDWDPTVTKSRWLEPFPTNATGYDIIRSEDDSTPEPALSTPRTMNIRMGGVATEAPFPDALPTAMLFGALPISPPLSAGTCSSSTALRTPATSSRAPPSPFKTPADTIEPTKTHFRVNSMSEKTSLNPAESEAQSISMKRRREDVSEGPDNPAFYHVGRPASSPQKKQKVTPPARTGAGSGTTKIQVKPPRGQLRYRDPPSKEAAPKSKAVSKASPSEGSTHSSASVRLPNRNVGGPVKIVSLNNIDRSKCMTTEQILGYNPQNPPKGPVAISCAIEDEELNAPAKAAFNLTRARLAIKEDLVRPPENAITNVVTADMRPHQAREAMKWSRVAMREAKQTQAMLLYAMDMADRRRNAKVTFALPGEQVFSVLVGKTGPGDSGNKDEEGDGTRLGNTLLSSPPNKAGLGLVSALRGGRTQAAEPSSSSSRMDSGNSESSHGAWGGSLSSGRPSISSTESLDGFSGFPPAFNVAPPVPAYSFNMPSFPLQGNAVPNLDPLVGGSGVGGEDGYVPVGIDSTSSHGIPWDMALQAQAASMLNSFQLPGTGMSVGEPTLPVQITPSSSTATITDNTQQLELNQYLNMAPLSPTTLPTAMSDSFFPSSSLPIIPDQPGFLFNGGSDTSLPLNTDLMGQFSDRPSRQRAITATGIERLLGSATIADHNRTMPELSMNPCTLYPPGQLIAYEQWMQQQRFVGIIDAEPQLLPQGSSAPVQNLPSTGGASHMLNNFAPTPLPPPANASIVPATATASAPAQSLSAVAAGKRKSIEEPDESEGWTSAYPPPIPGGRGTKKRGRPRSRSDVPPKPKLSFSLSSASGESSQRRESSGTIEDSPPVMHGPELPPGVKKDVPIAAPSLVPLRICAPVARRGVGKSSGPTQSTSTRVERTSTGAMGGSSMMQHVPGIGLGDASSAASTPRPISSSTRVRAATTSALLNNNNVTLDSLPSTMDGPMFMPFSSPTSSTSPGSALLLPTYQPMLPGPWTSTPGPSSLFSGRRLVNNFGGQPTLAMTGASRRLSSSTWNSFTAGGLTMSGSESGGSGSTRPGTGNTSTSSSSSDLMFVNYGMEDANELRQAVAPSGNYKVPLQNKRKKADP</sequence>
<feature type="compositionally biased region" description="Polar residues" evidence="1">
    <location>
        <begin position="471"/>
        <end position="480"/>
    </location>
</feature>
<reference evidence="2" key="2">
    <citation type="journal article" date="2019" name="IMA Fungus">
        <title>Genome sequencing and comparison of five Tilletia species to identify candidate genes for the detection of regulated species infecting wheat.</title>
        <authorList>
            <person name="Nguyen H.D.T."/>
            <person name="Sultana T."/>
            <person name="Kesanakurti P."/>
            <person name="Hambleton S."/>
        </authorList>
    </citation>
    <scope>NUCLEOTIDE SEQUENCE</scope>
    <source>
        <strain evidence="2">DAOMC 236416</strain>
    </source>
</reference>
<feature type="region of interest" description="Disordered" evidence="1">
    <location>
        <begin position="23"/>
        <end position="57"/>
    </location>
</feature>
<gene>
    <name evidence="2" type="ORF">A4X13_0g815</name>
</gene>
<evidence type="ECO:0000256" key="1">
    <source>
        <dbReference type="SAM" id="MobiDB-lite"/>
    </source>
</evidence>
<feature type="compositionally biased region" description="Low complexity" evidence="1">
    <location>
        <begin position="1117"/>
        <end position="1132"/>
    </location>
</feature>
<accession>A0A177TS89</accession>
<feature type="region of interest" description="Disordered" evidence="1">
    <location>
        <begin position="1103"/>
        <end position="1134"/>
    </location>
</feature>
<dbReference type="AlphaFoldDB" id="A0A177TS89"/>
<evidence type="ECO:0000313" key="2">
    <source>
        <dbReference type="EMBL" id="KAE8259729.1"/>
    </source>
</evidence>
<feature type="compositionally biased region" description="Basic and acidic residues" evidence="1">
    <location>
        <begin position="273"/>
        <end position="284"/>
    </location>
</feature>
<dbReference type="OrthoDB" id="3366237at2759"/>
<feature type="compositionally biased region" description="Polar residues" evidence="1">
    <location>
        <begin position="194"/>
        <end position="215"/>
    </location>
</feature>
<proteinExistence type="predicted"/>
<feature type="compositionally biased region" description="Low complexity" evidence="1">
    <location>
        <begin position="285"/>
        <end position="296"/>
    </location>
</feature>
<name>A0A177TS89_9BASI</name>